<protein>
    <recommendedName>
        <fullName evidence="3">Bacteriophage protein</fullName>
    </recommendedName>
</protein>
<reference evidence="1 2" key="1">
    <citation type="journal article" date="2012" name="J. Bacteriol.">
        <title>Genome sequences for six rhodanobacter strains, isolated from soils and the terrestrial subsurface, with variable denitrification capabilities.</title>
        <authorList>
            <person name="Kostka J.E."/>
            <person name="Green S.J."/>
            <person name="Rishishwar L."/>
            <person name="Prakash O."/>
            <person name="Katz L.S."/>
            <person name="Marino-Ramirez L."/>
            <person name="Jordan I.K."/>
            <person name="Munk C."/>
            <person name="Ivanova N."/>
            <person name="Mikhailova N."/>
            <person name="Watson D.B."/>
            <person name="Brown S.D."/>
            <person name="Palumbo A.V."/>
            <person name="Brooks S.C."/>
        </authorList>
    </citation>
    <scope>NUCLEOTIDE SEQUENCE [LARGE SCALE GENOMIC DNA]</scope>
    <source>
        <strain evidence="2">Jip2T</strain>
    </source>
</reference>
<evidence type="ECO:0008006" key="3">
    <source>
        <dbReference type="Google" id="ProtNLM"/>
    </source>
</evidence>
<dbReference type="PATRIC" id="fig|1163408.3.peg.2510"/>
<evidence type="ECO:0000313" key="1">
    <source>
        <dbReference type="EMBL" id="EIL88530.1"/>
    </source>
</evidence>
<gene>
    <name evidence="1" type="ORF">UU9_12303</name>
</gene>
<sequence>MTLSVSSVVNVTVSLSPTAAAERNFGSILILGSSGIVTTAERLRAYTNLDDIAVDFGTTAPEYKAAALFFAQSPQPSLAYLGEWAQSATSASIRGGVLTLADQAIGPFQAITSGTLSLSINGTVKNLTALDFSDDDNLNAVAGTLTTALTSAGTVTWNAAAARFEIVSATTGITSTITAAADGAVASLLKMQASQAEAPVAGVAAETLVDAVADLADKSSDWYGLVVAAAGVDDDDVLAVAAFIEGVGTSRVYGVTSQDAQELVTGQTTSLGYRLAQLKYQRTFWQYSSSNPYAAASAFGRAFTVNFDGSNTTITLKFKQEPGVVAEDISASQAAAINANHGNVFVKYNNATAILQQGVVANGYYFDEVHGLAWLQNAVQTAVYNLLYTNPKIPQTDAGVNQLVTTINRTLDQSVTNGLVAPGVWNAAGFGSLSQGDTLSTGFYVYAPKIATQSQADREARKAPPIQIALKLAGAVHSADVLINVNR</sequence>
<accession>I4VMT9</accession>
<comment type="caution">
    <text evidence="1">The sequence shown here is derived from an EMBL/GenBank/DDBJ whole genome shotgun (WGS) entry which is preliminary data.</text>
</comment>
<dbReference type="EMBL" id="AJXU01000051">
    <property type="protein sequence ID" value="EIL88530.1"/>
    <property type="molecule type" value="Genomic_DNA"/>
</dbReference>
<organism evidence="1 2">
    <name type="scientific">Rhodanobacter fulvus Jip2</name>
    <dbReference type="NCBI Taxonomy" id="1163408"/>
    <lineage>
        <taxon>Bacteria</taxon>
        <taxon>Pseudomonadati</taxon>
        <taxon>Pseudomonadota</taxon>
        <taxon>Gammaproteobacteria</taxon>
        <taxon>Lysobacterales</taxon>
        <taxon>Rhodanobacteraceae</taxon>
        <taxon>Rhodanobacter</taxon>
    </lineage>
</organism>
<dbReference type="Proteomes" id="UP000004210">
    <property type="component" value="Unassembled WGS sequence"/>
</dbReference>
<evidence type="ECO:0000313" key="2">
    <source>
        <dbReference type="Proteomes" id="UP000004210"/>
    </source>
</evidence>
<dbReference type="eggNOG" id="ENOG502Z867">
    <property type="taxonomic scope" value="Bacteria"/>
</dbReference>
<name>I4VMT9_9GAMM</name>
<dbReference type="AlphaFoldDB" id="I4VMT9"/>
<dbReference type="STRING" id="1163408.UU9_12303"/>
<keyword evidence="2" id="KW-1185">Reference proteome</keyword>
<dbReference type="OrthoDB" id="5465420at2"/>
<dbReference type="Pfam" id="PF11863">
    <property type="entry name" value="DUF3383"/>
    <property type="match status" value="1"/>
</dbReference>
<proteinExistence type="predicted"/>
<dbReference type="InterPro" id="IPR021808">
    <property type="entry name" value="DUF3383"/>
</dbReference>
<dbReference type="RefSeq" id="WP_007082090.1">
    <property type="nucleotide sequence ID" value="NZ_AJXU01000051.1"/>
</dbReference>